<organism evidence="1 2">
    <name type="scientific">Zarea fungicola</name>
    <dbReference type="NCBI Taxonomy" id="93591"/>
    <lineage>
        <taxon>Eukaryota</taxon>
        <taxon>Fungi</taxon>
        <taxon>Dikarya</taxon>
        <taxon>Ascomycota</taxon>
        <taxon>Pezizomycotina</taxon>
        <taxon>Sordariomycetes</taxon>
        <taxon>Hypocreomycetidae</taxon>
        <taxon>Hypocreales</taxon>
        <taxon>Cordycipitaceae</taxon>
        <taxon>Zarea</taxon>
    </lineage>
</organism>
<evidence type="ECO:0000313" key="2">
    <source>
        <dbReference type="Proteomes" id="UP001143910"/>
    </source>
</evidence>
<gene>
    <name evidence="1" type="ORF">NQ176_g3495</name>
</gene>
<sequence>MKSSLNEHKPRPQNGCLTLFVGAVIVSMGVFTFMLIGPLAGSGSNSGAALPSYNGNSIAEFLQKLESSTRIMDFTENATFTSLDHQYDRLWDDHLIPSNGGYLTANKKTSNTDKLGISMFHQLHCLAMLREEMQNLHEVIDAAAKGKSPAMHDHEHQRGRRDGPVVDTDAGRAKHHDQKHTMHCFDYLRQTILCTADSTIERPKLTENGTPFIDGLGPRKCRDWDLWYAASAGSDDVPMVADDLR</sequence>
<proteinExistence type="predicted"/>
<name>A0ACC1NI67_9HYPO</name>
<dbReference type="EMBL" id="JANJQO010000321">
    <property type="protein sequence ID" value="KAJ2979027.1"/>
    <property type="molecule type" value="Genomic_DNA"/>
</dbReference>
<protein>
    <submittedName>
        <fullName evidence="1">Uncharacterized protein</fullName>
    </submittedName>
</protein>
<accession>A0ACC1NI67</accession>
<reference evidence="1" key="1">
    <citation type="submission" date="2022-08" db="EMBL/GenBank/DDBJ databases">
        <title>Genome Sequence of Lecanicillium fungicola.</title>
        <authorList>
            <person name="Buettner E."/>
        </authorList>
    </citation>
    <scope>NUCLEOTIDE SEQUENCE</scope>
    <source>
        <strain evidence="1">Babe33</strain>
    </source>
</reference>
<evidence type="ECO:0000313" key="1">
    <source>
        <dbReference type="EMBL" id="KAJ2979027.1"/>
    </source>
</evidence>
<comment type="caution">
    <text evidence="1">The sequence shown here is derived from an EMBL/GenBank/DDBJ whole genome shotgun (WGS) entry which is preliminary data.</text>
</comment>
<dbReference type="Proteomes" id="UP001143910">
    <property type="component" value="Unassembled WGS sequence"/>
</dbReference>
<keyword evidence="2" id="KW-1185">Reference proteome</keyword>